<dbReference type="AlphaFoldDB" id="A0A9P8EIW2"/>
<dbReference type="PANTHER" id="PTHR45458:SF1">
    <property type="entry name" value="SHORT CHAIN DEHYDROGENASE"/>
    <property type="match status" value="1"/>
</dbReference>
<organism evidence="2 3">
    <name type="scientific">Aureobasidium melanogenum</name>
    <name type="common">Aureobasidium pullulans var. melanogenum</name>
    <dbReference type="NCBI Taxonomy" id="46634"/>
    <lineage>
        <taxon>Eukaryota</taxon>
        <taxon>Fungi</taxon>
        <taxon>Dikarya</taxon>
        <taxon>Ascomycota</taxon>
        <taxon>Pezizomycotina</taxon>
        <taxon>Dothideomycetes</taxon>
        <taxon>Dothideomycetidae</taxon>
        <taxon>Dothideales</taxon>
        <taxon>Saccotheciaceae</taxon>
        <taxon>Aureobasidium</taxon>
    </lineage>
</organism>
<comment type="caution">
    <text evidence="2">The sequence shown here is derived from an EMBL/GenBank/DDBJ whole genome shotgun (WGS) entry which is preliminary data.</text>
</comment>
<feature type="compositionally biased region" description="Low complexity" evidence="1">
    <location>
        <begin position="593"/>
        <end position="606"/>
    </location>
</feature>
<dbReference type="SUPFAM" id="SSF51735">
    <property type="entry name" value="NAD(P)-binding Rossmann-fold domains"/>
    <property type="match status" value="1"/>
</dbReference>
<feature type="compositionally biased region" description="Low complexity" evidence="1">
    <location>
        <begin position="398"/>
        <end position="410"/>
    </location>
</feature>
<evidence type="ECO:0000313" key="2">
    <source>
        <dbReference type="EMBL" id="KAG9691126.1"/>
    </source>
</evidence>
<protein>
    <submittedName>
        <fullName evidence="2">NAD(P)-binding protein</fullName>
    </submittedName>
</protein>
<reference evidence="2" key="2">
    <citation type="submission" date="2021-08" db="EMBL/GenBank/DDBJ databases">
        <authorList>
            <person name="Gostincar C."/>
            <person name="Sun X."/>
            <person name="Song Z."/>
            <person name="Gunde-Cimerman N."/>
        </authorList>
    </citation>
    <scope>NUCLEOTIDE SEQUENCE</scope>
    <source>
        <strain evidence="2">EXF-9911</strain>
    </source>
</reference>
<accession>A0A9P8EIW2</accession>
<dbReference type="Pfam" id="PF00106">
    <property type="entry name" value="adh_short"/>
    <property type="match status" value="1"/>
</dbReference>
<feature type="non-terminal residue" evidence="2">
    <location>
        <position position="701"/>
    </location>
</feature>
<dbReference type="InterPro" id="IPR002347">
    <property type="entry name" value="SDR_fam"/>
</dbReference>
<feature type="region of interest" description="Disordered" evidence="1">
    <location>
        <begin position="271"/>
        <end position="333"/>
    </location>
</feature>
<dbReference type="Gene3D" id="3.40.50.720">
    <property type="entry name" value="NAD(P)-binding Rossmann-like Domain"/>
    <property type="match status" value="1"/>
</dbReference>
<dbReference type="InterPro" id="IPR052184">
    <property type="entry name" value="SDR_enzymes"/>
</dbReference>
<feature type="compositionally biased region" description="Polar residues" evidence="1">
    <location>
        <begin position="563"/>
        <end position="577"/>
    </location>
</feature>
<dbReference type="EMBL" id="JAHFXF010000280">
    <property type="protein sequence ID" value="KAG9691126.1"/>
    <property type="molecule type" value="Genomic_DNA"/>
</dbReference>
<dbReference type="InterPro" id="IPR036291">
    <property type="entry name" value="NAD(P)-bd_dom_sf"/>
</dbReference>
<gene>
    <name evidence="2" type="ORF">KCU76_g7675</name>
</gene>
<proteinExistence type="predicted"/>
<feature type="region of interest" description="Disordered" evidence="1">
    <location>
        <begin position="676"/>
        <end position="701"/>
    </location>
</feature>
<sequence length="701" mass="78314">MNQIPEILYGKSGQKTWCIVGASRGIGLEFVRQLIAREDRIFATVRDVAAVHASGLWAQAGGDHGRCQMLICDVLSEQSINSFVSQLAAVPNLKLDYVVINAGVLRYPNRATEFSFDEFAFHLHTNTIGPIITAQRLLQTMIPIGTIVFMSSDSGSTQRFLEMEDGFAAYSASKAALNQAMRHMAAELKRKDDDTILLAIHPGEVATDMANIDLGWEVDGIMTPQESVSAMIKVIESKGIQHSGTFWTWENKQYPCLDPTYHDFPQPYLYPSIPTRTRSRAPTKSRDHSRAPRRWPPPPYVEDEEDSLRREYKPAPTHNDHIPSRGTVGQEPLLIDVPDHIPDRRYVWVPSARESPNAQSTPSSDDERARRREKRKGPRIETTGLPEMRREASPYAWTKPTPSSQTPKTSEGLFLSPEALTPSAAPKSTTVDKPPPTSIPRSDWSDPNLRPQQTPTRDGTPPPRSTSQHVYEGRSTAEATRSAEDHIPQRSSNRYSWTKPDQPHSSPTTPLNPPIVDTSRRRSGPTEGYPLPNDFSRKPAPPQVVNLQQSGRPTQRPRHSSEGSHNSQDTYAPTRNSSSDKLRDSYPPSLPNSRPTSRGGSSQSSPQPSPRIVHHPEYPWNMGSAASTTARRAQPPSRLAESTVPKTPRPQASSQRNPAKCDQLRKGLQYLVHQDERHQSLRINPPAQKKLKWKGYQHANE</sequence>
<reference evidence="2" key="1">
    <citation type="journal article" date="2021" name="J Fungi (Basel)">
        <title>Virulence traits and population genomics of the black yeast Aureobasidium melanogenum.</title>
        <authorList>
            <person name="Cernosa A."/>
            <person name="Sun X."/>
            <person name="Gostincar C."/>
            <person name="Fang C."/>
            <person name="Gunde-Cimerman N."/>
            <person name="Song Z."/>
        </authorList>
    </citation>
    <scope>NUCLEOTIDE SEQUENCE</scope>
    <source>
        <strain evidence="2">EXF-9911</strain>
    </source>
</reference>
<dbReference type="PANTHER" id="PTHR45458">
    <property type="entry name" value="SHORT-CHAIN DEHYDROGENASE/REDUCTASE SDR"/>
    <property type="match status" value="1"/>
</dbReference>
<feature type="region of interest" description="Disordered" evidence="1">
    <location>
        <begin position="349"/>
        <end position="661"/>
    </location>
</feature>
<dbReference type="Proteomes" id="UP000779574">
    <property type="component" value="Unassembled WGS sequence"/>
</dbReference>
<evidence type="ECO:0000313" key="3">
    <source>
        <dbReference type="Proteomes" id="UP000779574"/>
    </source>
</evidence>
<dbReference type="GO" id="GO:0016616">
    <property type="term" value="F:oxidoreductase activity, acting on the CH-OH group of donors, NAD or NADP as acceptor"/>
    <property type="evidence" value="ECO:0007669"/>
    <property type="project" value="TreeGrafter"/>
</dbReference>
<evidence type="ECO:0000256" key="1">
    <source>
        <dbReference type="SAM" id="MobiDB-lite"/>
    </source>
</evidence>
<dbReference type="PRINTS" id="PR00081">
    <property type="entry name" value="GDHRDH"/>
</dbReference>
<name>A0A9P8EIW2_AURME</name>
<feature type="compositionally biased region" description="Basic and acidic residues" evidence="1">
    <location>
        <begin position="307"/>
        <end position="323"/>
    </location>
</feature>